<sequence>MPATGRGALSGRVVVVDPGHNGVTVARINNRQVDAGGGRRKACNTSGTANSRMSEHELNWKVASLVVEQLRSRGATVWLTRPDDKGVGPCVDERAGIGNRVGADLVLSIHADGNTSASARGFHVIVAQSMKGGPEAQAQSQNVAGLVREQMKTTGMPVSTYLGRKGIHIRSDIAGVNLSEPPAVMLEMGNMRHPKDAALFAQAGFRQRVATGLTNAVQNALR</sequence>
<evidence type="ECO:0000313" key="4">
    <source>
        <dbReference type="Proteomes" id="UP001157126"/>
    </source>
</evidence>
<dbReference type="Gene3D" id="3.40.630.40">
    <property type="entry name" value="Zn-dependent exopeptidases"/>
    <property type="match status" value="1"/>
</dbReference>
<dbReference type="CDD" id="cd02696">
    <property type="entry name" value="MurNAc-LAA"/>
    <property type="match status" value="1"/>
</dbReference>
<dbReference type="Pfam" id="PF01520">
    <property type="entry name" value="Amidase_3"/>
    <property type="match status" value="1"/>
</dbReference>
<evidence type="ECO:0000256" key="1">
    <source>
        <dbReference type="ARBA" id="ARBA00022801"/>
    </source>
</evidence>
<dbReference type="PANTHER" id="PTHR30404:SF0">
    <property type="entry name" value="N-ACETYLMURAMOYL-L-ALANINE AMIDASE AMIC"/>
    <property type="match status" value="1"/>
</dbReference>
<gene>
    <name evidence="3" type="primary">amiA_1</name>
    <name evidence="3" type="ORF">GCM10025883_06470</name>
</gene>
<dbReference type="SUPFAM" id="SSF53187">
    <property type="entry name" value="Zn-dependent exopeptidases"/>
    <property type="match status" value="1"/>
</dbReference>
<accession>A0ABQ6IPG0</accession>
<dbReference type="InterPro" id="IPR050695">
    <property type="entry name" value="N-acetylmuramoyl_amidase_3"/>
</dbReference>
<comment type="caution">
    <text evidence="3">The sequence shown here is derived from an EMBL/GenBank/DDBJ whole genome shotgun (WGS) entry which is preliminary data.</text>
</comment>
<dbReference type="Proteomes" id="UP001157126">
    <property type="component" value="Unassembled WGS sequence"/>
</dbReference>
<dbReference type="PANTHER" id="PTHR30404">
    <property type="entry name" value="N-ACETYLMURAMOYL-L-ALANINE AMIDASE"/>
    <property type="match status" value="1"/>
</dbReference>
<dbReference type="InterPro" id="IPR002508">
    <property type="entry name" value="MurNAc-LAA_cat"/>
</dbReference>
<feature type="domain" description="MurNAc-LAA" evidence="2">
    <location>
        <begin position="95"/>
        <end position="218"/>
    </location>
</feature>
<evidence type="ECO:0000259" key="2">
    <source>
        <dbReference type="SMART" id="SM00646"/>
    </source>
</evidence>
<keyword evidence="1" id="KW-0378">Hydrolase</keyword>
<dbReference type="EMBL" id="BSUO01000001">
    <property type="protein sequence ID" value="GMA38602.1"/>
    <property type="molecule type" value="Genomic_DNA"/>
</dbReference>
<protein>
    <submittedName>
        <fullName evidence="3">N-acetylmuramoyl-L-alanine amidase</fullName>
    </submittedName>
</protein>
<proteinExistence type="predicted"/>
<name>A0ABQ6IPG0_9MICO</name>
<evidence type="ECO:0000313" key="3">
    <source>
        <dbReference type="EMBL" id="GMA38602.1"/>
    </source>
</evidence>
<organism evidence="3 4">
    <name type="scientific">Mobilicoccus caccae</name>
    <dbReference type="NCBI Taxonomy" id="1859295"/>
    <lineage>
        <taxon>Bacteria</taxon>
        <taxon>Bacillati</taxon>
        <taxon>Actinomycetota</taxon>
        <taxon>Actinomycetes</taxon>
        <taxon>Micrococcales</taxon>
        <taxon>Dermatophilaceae</taxon>
        <taxon>Mobilicoccus</taxon>
    </lineage>
</organism>
<reference evidence="4" key="1">
    <citation type="journal article" date="2019" name="Int. J. Syst. Evol. Microbiol.">
        <title>The Global Catalogue of Microorganisms (GCM) 10K type strain sequencing project: providing services to taxonomists for standard genome sequencing and annotation.</title>
        <authorList>
            <consortium name="The Broad Institute Genomics Platform"/>
            <consortium name="The Broad Institute Genome Sequencing Center for Infectious Disease"/>
            <person name="Wu L."/>
            <person name="Ma J."/>
        </authorList>
    </citation>
    <scope>NUCLEOTIDE SEQUENCE [LARGE SCALE GENOMIC DNA]</scope>
    <source>
        <strain evidence="4">NBRC 113072</strain>
    </source>
</reference>
<keyword evidence="4" id="KW-1185">Reference proteome</keyword>
<dbReference type="SMART" id="SM00646">
    <property type="entry name" value="Ami_3"/>
    <property type="match status" value="1"/>
</dbReference>